<evidence type="ECO:0000313" key="2">
    <source>
        <dbReference type="EMBL" id="ABF43741.1"/>
    </source>
</evidence>
<keyword evidence="1" id="KW-1133">Transmembrane helix</keyword>
<dbReference type="Proteomes" id="UP000002432">
    <property type="component" value="Chromosome"/>
</dbReference>
<feature type="transmembrane region" description="Helical" evidence="1">
    <location>
        <begin position="140"/>
        <end position="158"/>
    </location>
</feature>
<sequence>MILVALYVLATTDGTLCGIRSGAGRSSLIHKRRYYVDGMLYGAFLAQIASAISGLALFATWRLTTERAALALDLVGAAQRMLWVLVPYAIVIFASFLVRWIPSTDIRSATSVMIFGPMTAIRPVIAVASVTYGIIPAHLWSVRALGVFILALMFWVQWRVDARAERLFLADHPGSPAR</sequence>
<dbReference type="EnsemblBacteria" id="ABF43741">
    <property type="protein sequence ID" value="ABF43741"/>
    <property type="gene ID" value="Acid345_4742"/>
</dbReference>
<dbReference type="KEGG" id="aba:Acid345_4742"/>
<accession>Q1IHA9</accession>
<feature type="transmembrane region" description="Helical" evidence="1">
    <location>
        <begin position="112"/>
        <end position="134"/>
    </location>
</feature>
<evidence type="ECO:0000313" key="3">
    <source>
        <dbReference type="Proteomes" id="UP000002432"/>
    </source>
</evidence>
<feature type="transmembrane region" description="Helical" evidence="1">
    <location>
        <begin position="81"/>
        <end position="100"/>
    </location>
</feature>
<feature type="transmembrane region" description="Helical" evidence="1">
    <location>
        <begin position="39"/>
        <end position="61"/>
    </location>
</feature>
<dbReference type="OrthoDB" id="5523508at2"/>
<dbReference type="EMBL" id="CP000360">
    <property type="protein sequence ID" value="ABF43741.1"/>
    <property type="molecule type" value="Genomic_DNA"/>
</dbReference>
<dbReference type="HOGENOM" id="CLU_1508720_0_0_0"/>
<keyword evidence="3" id="KW-1185">Reference proteome</keyword>
<dbReference type="STRING" id="204669.Acid345_4742"/>
<dbReference type="RefSeq" id="WP_011525537.1">
    <property type="nucleotide sequence ID" value="NC_008009.1"/>
</dbReference>
<name>Q1IHA9_KORVE</name>
<dbReference type="AlphaFoldDB" id="Q1IHA9"/>
<organism evidence="2 3">
    <name type="scientific">Koribacter versatilis (strain Ellin345)</name>
    <dbReference type="NCBI Taxonomy" id="204669"/>
    <lineage>
        <taxon>Bacteria</taxon>
        <taxon>Pseudomonadati</taxon>
        <taxon>Acidobacteriota</taxon>
        <taxon>Terriglobia</taxon>
        <taxon>Terriglobales</taxon>
        <taxon>Candidatus Korobacteraceae</taxon>
        <taxon>Candidatus Korobacter</taxon>
    </lineage>
</organism>
<dbReference type="eggNOG" id="ENOG502ZS00">
    <property type="taxonomic scope" value="Bacteria"/>
</dbReference>
<keyword evidence="1" id="KW-0812">Transmembrane</keyword>
<reference evidence="2 3" key="1">
    <citation type="journal article" date="2009" name="Appl. Environ. Microbiol.">
        <title>Three genomes from the phylum Acidobacteria provide insight into the lifestyles of these microorganisms in soils.</title>
        <authorList>
            <person name="Ward N.L."/>
            <person name="Challacombe J.F."/>
            <person name="Janssen P.H."/>
            <person name="Henrissat B."/>
            <person name="Coutinho P.M."/>
            <person name="Wu M."/>
            <person name="Xie G."/>
            <person name="Haft D.H."/>
            <person name="Sait M."/>
            <person name="Badger J."/>
            <person name="Barabote R.D."/>
            <person name="Bradley B."/>
            <person name="Brettin T.S."/>
            <person name="Brinkac L.M."/>
            <person name="Bruce D."/>
            <person name="Creasy T."/>
            <person name="Daugherty S.C."/>
            <person name="Davidsen T.M."/>
            <person name="DeBoy R.T."/>
            <person name="Detter J.C."/>
            <person name="Dodson R.J."/>
            <person name="Durkin A.S."/>
            <person name="Ganapathy A."/>
            <person name="Gwinn-Giglio M."/>
            <person name="Han C.S."/>
            <person name="Khouri H."/>
            <person name="Kiss H."/>
            <person name="Kothari S.P."/>
            <person name="Madupu R."/>
            <person name="Nelson K.E."/>
            <person name="Nelson W.C."/>
            <person name="Paulsen I."/>
            <person name="Penn K."/>
            <person name="Ren Q."/>
            <person name="Rosovitz M.J."/>
            <person name="Selengut J.D."/>
            <person name="Shrivastava S."/>
            <person name="Sullivan S.A."/>
            <person name="Tapia R."/>
            <person name="Thompson L.S."/>
            <person name="Watkins K.L."/>
            <person name="Yang Q."/>
            <person name="Yu C."/>
            <person name="Zafar N."/>
            <person name="Zhou L."/>
            <person name="Kuske C.R."/>
        </authorList>
    </citation>
    <scope>NUCLEOTIDE SEQUENCE [LARGE SCALE GENOMIC DNA]</scope>
    <source>
        <strain evidence="2 3">Ellin345</strain>
    </source>
</reference>
<proteinExistence type="predicted"/>
<evidence type="ECO:0000256" key="1">
    <source>
        <dbReference type="SAM" id="Phobius"/>
    </source>
</evidence>
<gene>
    <name evidence="2" type="ordered locus">Acid345_4742</name>
</gene>
<keyword evidence="1" id="KW-0472">Membrane</keyword>
<protein>
    <submittedName>
        <fullName evidence="2">Uncharacterized protein</fullName>
    </submittedName>
</protein>